<keyword evidence="3" id="KW-1185">Reference proteome</keyword>
<name>A0A9K3GP57_9EUKA</name>
<organism evidence="2 3">
    <name type="scientific">Kipferlia bialata</name>
    <dbReference type="NCBI Taxonomy" id="797122"/>
    <lineage>
        <taxon>Eukaryota</taxon>
        <taxon>Metamonada</taxon>
        <taxon>Carpediemonas-like organisms</taxon>
        <taxon>Kipferlia</taxon>
    </lineage>
</organism>
<feature type="region of interest" description="Disordered" evidence="1">
    <location>
        <begin position="1"/>
        <end position="50"/>
    </location>
</feature>
<comment type="caution">
    <text evidence="2">The sequence shown here is derived from an EMBL/GenBank/DDBJ whole genome shotgun (WGS) entry which is preliminary data.</text>
</comment>
<proteinExistence type="predicted"/>
<dbReference type="Proteomes" id="UP000265618">
    <property type="component" value="Unassembled WGS sequence"/>
</dbReference>
<feature type="non-terminal residue" evidence="2">
    <location>
        <position position="1"/>
    </location>
</feature>
<reference evidence="2 3" key="1">
    <citation type="journal article" date="2018" name="PLoS ONE">
        <title>The draft genome of Kipferlia bialata reveals reductive genome evolution in fornicate parasites.</title>
        <authorList>
            <person name="Tanifuji G."/>
            <person name="Takabayashi S."/>
            <person name="Kume K."/>
            <person name="Takagi M."/>
            <person name="Nakayama T."/>
            <person name="Kamikawa R."/>
            <person name="Inagaki Y."/>
            <person name="Hashimoto T."/>
        </authorList>
    </citation>
    <scope>NUCLEOTIDE SEQUENCE [LARGE SCALE GENOMIC DNA]</scope>
    <source>
        <strain evidence="2">NY0173</strain>
    </source>
</reference>
<feature type="compositionally biased region" description="Polar residues" evidence="1">
    <location>
        <begin position="15"/>
        <end position="31"/>
    </location>
</feature>
<dbReference type="AlphaFoldDB" id="A0A9K3GP57"/>
<sequence length="50" mass="5255">MQSSVTELGWRQKKTGVNSVLSSTLARTTAAHTPPSICGRASLGGPRTQE</sequence>
<gene>
    <name evidence="2" type="ORF">KIPB_011891</name>
</gene>
<evidence type="ECO:0000313" key="3">
    <source>
        <dbReference type="Proteomes" id="UP000265618"/>
    </source>
</evidence>
<accession>A0A9K3GP57</accession>
<dbReference type="EMBL" id="BDIP01005032">
    <property type="protein sequence ID" value="GIQ89426.1"/>
    <property type="molecule type" value="Genomic_DNA"/>
</dbReference>
<protein>
    <submittedName>
        <fullName evidence="2">Uncharacterized protein</fullName>
    </submittedName>
</protein>
<evidence type="ECO:0000313" key="2">
    <source>
        <dbReference type="EMBL" id="GIQ89426.1"/>
    </source>
</evidence>
<evidence type="ECO:0000256" key="1">
    <source>
        <dbReference type="SAM" id="MobiDB-lite"/>
    </source>
</evidence>